<protein>
    <submittedName>
        <fullName evidence="4">Stage III sporulation protein AA</fullName>
    </submittedName>
</protein>
<dbReference type="PANTHER" id="PTHR20953:SF3">
    <property type="entry name" value="P-LOOP CONTAINING NUCLEOSIDE TRIPHOSPHATE HYDROLASES SUPERFAMILY PROTEIN"/>
    <property type="match status" value="1"/>
</dbReference>
<evidence type="ECO:0000313" key="5">
    <source>
        <dbReference type="Proteomes" id="UP000010847"/>
    </source>
</evidence>
<dbReference type="InterPro" id="IPR014217">
    <property type="entry name" value="Spore_III_AA"/>
</dbReference>
<reference evidence="4 5" key="1">
    <citation type="submission" date="2013-12" db="EMBL/GenBank/DDBJ databases">
        <authorList>
            <consortium name="DOE Joint Genome Institute"/>
            <person name="Smidt H."/>
            <person name="Huntemann M."/>
            <person name="Han J."/>
            <person name="Chen A."/>
            <person name="Kyrpides N."/>
            <person name="Mavromatis K."/>
            <person name="Markowitz V."/>
            <person name="Palaniappan K."/>
            <person name="Ivanova N."/>
            <person name="Schaumberg A."/>
            <person name="Pati A."/>
            <person name="Liolios K."/>
            <person name="Nordberg H.P."/>
            <person name="Cantor M.N."/>
            <person name="Hua S.X."/>
            <person name="Woyke T."/>
        </authorList>
    </citation>
    <scope>NUCLEOTIDE SEQUENCE [LARGE SCALE GENOMIC DNA]</scope>
    <source>
        <strain evidence="5">DSM 15288</strain>
    </source>
</reference>
<dbReference type="eggNOG" id="COG3854">
    <property type="taxonomic scope" value="Bacteria"/>
</dbReference>
<evidence type="ECO:0000256" key="2">
    <source>
        <dbReference type="ARBA" id="ARBA00022840"/>
    </source>
</evidence>
<dbReference type="SMART" id="SM00382">
    <property type="entry name" value="AAA"/>
    <property type="match status" value="1"/>
</dbReference>
<keyword evidence="1" id="KW-0547">Nucleotide-binding</keyword>
<evidence type="ECO:0000256" key="1">
    <source>
        <dbReference type="ARBA" id="ARBA00022741"/>
    </source>
</evidence>
<name>W0E9G9_9FIRM</name>
<dbReference type="InterPro" id="IPR045735">
    <property type="entry name" value="Spore_III_AA_AAA+_ATPase"/>
</dbReference>
<evidence type="ECO:0000313" key="4">
    <source>
        <dbReference type="EMBL" id="AHF07412.1"/>
    </source>
</evidence>
<sequence>MSLRYSLVSIHPEKEDKMNRLEAIVKWLSDPLRDIFAAATGLPLSEIEEIRLRTSKPLLLQGKDSEYFLDAWGKSVSSEKAYHVQREDLMQTLERMTQSSLYAAEDELRQGYITLPGGHRVGVTGEVTLKQGMVQNLKHISGLNIRLALEISGQAPQILPRLIRADGSLYHTLILSPPRAGKTTLLRDLIRCISDGVPNLSLKGQTVGVVDERGEIAGMWQGHPSYNLGCRTDILDGCPKAIGMSMLIRSMSPRVVAVDELGHPQDVEAVLDALRTGVSVLSTAHAESGEEAKKRPVLKALFASGVFERLVILSRRKGPGTVESIFDLKNQLELRRD</sequence>
<dbReference type="RefSeq" id="WP_006716056.1">
    <property type="nucleotide sequence ID" value="NZ_CP007032.1"/>
</dbReference>
<dbReference type="Pfam" id="PF19568">
    <property type="entry name" value="Spore_III_AA"/>
    <property type="match status" value="1"/>
</dbReference>
<dbReference type="SUPFAM" id="SSF52540">
    <property type="entry name" value="P-loop containing nucleoside triphosphate hydrolases"/>
    <property type="match status" value="1"/>
</dbReference>
<dbReference type="HOGENOM" id="CLU_052793_0_0_9"/>
<proteinExistence type="predicted"/>
<gene>
    <name evidence="4" type="ORF">DESME_10490</name>
</gene>
<keyword evidence="2" id="KW-0067">ATP-binding</keyword>
<feature type="domain" description="AAA+ ATPase" evidence="3">
    <location>
        <begin position="168"/>
        <end position="317"/>
    </location>
</feature>
<keyword evidence="5" id="KW-1185">Reference proteome</keyword>
<dbReference type="NCBIfam" id="TIGR02858">
    <property type="entry name" value="spore_III_AA"/>
    <property type="match status" value="1"/>
</dbReference>
<dbReference type="InterPro" id="IPR027417">
    <property type="entry name" value="P-loop_NTPase"/>
</dbReference>
<organism evidence="4 5">
    <name type="scientific">Desulfitobacterium metallireducens DSM 15288</name>
    <dbReference type="NCBI Taxonomy" id="871968"/>
    <lineage>
        <taxon>Bacteria</taxon>
        <taxon>Bacillati</taxon>
        <taxon>Bacillota</taxon>
        <taxon>Clostridia</taxon>
        <taxon>Eubacteriales</taxon>
        <taxon>Desulfitobacteriaceae</taxon>
        <taxon>Desulfitobacterium</taxon>
    </lineage>
</organism>
<evidence type="ECO:0000259" key="3">
    <source>
        <dbReference type="SMART" id="SM00382"/>
    </source>
</evidence>
<dbReference type="PANTHER" id="PTHR20953">
    <property type="entry name" value="KINASE-RELATED"/>
    <property type="match status" value="1"/>
</dbReference>
<accession>W0E9G9</accession>
<dbReference type="AlphaFoldDB" id="W0E9G9"/>
<dbReference type="STRING" id="871968.DESME_10490"/>
<dbReference type="GO" id="GO:0005524">
    <property type="term" value="F:ATP binding"/>
    <property type="evidence" value="ECO:0007669"/>
    <property type="project" value="UniProtKB-KW"/>
</dbReference>
<dbReference type="KEGG" id="dmt:DESME_10490"/>
<dbReference type="InterPro" id="IPR003593">
    <property type="entry name" value="AAA+_ATPase"/>
</dbReference>
<dbReference type="Gene3D" id="3.40.50.300">
    <property type="entry name" value="P-loop containing nucleotide triphosphate hydrolases"/>
    <property type="match status" value="1"/>
</dbReference>
<dbReference type="EMBL" id="CP007032">
    <property type="protein sequence ID" value="AHF07412.1"/>
    <property type="molecule type" value="Genomic_DNA"/>
</dbReference>
<dbReference type="Proteomes" id="UP000010847">
    <property type="component" value="Chromosome"/>
</dbReference>